<accession>A0A8S1MER2</accession>
<dbReference type="EMBL" id="CAJJDM010000058">
    <property type="protein sequence ID" value="CAD8077102.1"/>
    <property type="molecule type" value="Genomic_DNA"/>
</dbReference>
<dbReference type="InterPro" id="IPR000408">
    <property type="entry name" value="Reg_chr_condens"/>
</dbReference>
<evidence type="ECO:0000313" key="5">
    <source>
        <dbReference type="Proteomes" id="UP000688137"/>
    </source>
</evidence>
<dbReference type="PANTHER" id="PTHR22870">
    <property type="entry name" value="REGULATOR OF CHROMOSOME CONDENSATION"/>
    <property type="match status" value="1"/>
</dbReference>
<dbReference type="PANTHER" id="PTHR22870:SF408">
    <property type="entry name" value="OS09G0560450 PROTEIN"/>
    <property type="match status" value="1"/>
</dbReference>
<dbReference type="PROSITE" id="PS50012">
    <property type="entry name" value="RCC1_3"/>
    <property type="match status" value="2"/>
</dbReference>
<evidence type="ECO:0000256" key="3">
    <source>
        <dbReference type="SAM" id="Coils"/>
    </source>
</evidence>
<gene>
    <name evidence="4" type="ORF">PPRIM_AZ9-3.1.T0570215</name>
</gene>
<dbReference type="Proteomes" id="UP000688137">
    <property type="component" value="Unassembled WGS sequence"/>
</dbReference>
<proteinExistence type="predicted"/>
<reference evidence="4" key="1">
    <citation type="submission" date="2021-01" db="EMBL/GenBank/DDBJ databases">
        <authorList>
            <consortium name="Genoscope - CEA"/>
            <person name="William W."/>
        </authorList>
    </citation>
    <scope>NUCLEOTIDE SEQUENCE</scope>
</reference>
<sequence length="349" mass="39890">MRQSEQQITTLLIEGSNKQGQLGITQQQTELKEHNYGVKILNIACGGYFTLMLLETQQCCLLGFNITKMIDIPKVEYIACGQWHMIIRTNNGIYVWGNNDDGQLGLGDYEPRNEPELLDIQFGNIVCGSYHTLIYQSDFLYTFGRGNKGQLLINKDKSCVPIKIEYQNIKFIAAGDFQTFIYSNQLNLNGKVLHYNGIIKQLACNNDYSAIVTIDGIAIFWDKSNTIKYHFSNIDQLSMFGSRCYLLKKDGSVELLDGTIITKQIIKSIHTGEQHSLFVLQQNSFDSIVNETLLLSGHRDLQSQQQENRNYLFYEKKIAELQLSLAKKDKQILQLQNEINALKNNFNIQ</sequence>
<comment type="caution">
    <text evidence="4">The sequence shown here is derived from an EMBL/GenBank/DDBJ whole genome shotgun (WGS) entry which is preliminary data.</text>
</comment>
<evidence type="ECO:0000313" key="4">
    <source>
        <dbReference type="EMBL" id="CAD8077102.1"/>
    </source>
</evidence>
<feature type="coiled-coil region" evidence="3">
    <location>
        <begin position="318"/>
        <end position="345"/>
    </location>
</feature>
<keyword evidence="5" id="KW-1185">Reference proteome</keyword>
<evidence type="ECO:0000256" key="1">
    <source>
        <dbReference type="ARBA" id="ARBA00022737"/>
    </source>
</evidence>
<keyword evidence="3" id="KW-0175">Coiled coil</keyword>
<feature type="repeat" description="RCC1" evidence="2">
    <location>
        <begin position="138"/>
        <end position="185"/>
    </location>
</feature>
<dbReference type="OMA" id="LLETQQC"/>
<dbReference type="InterPro" id="IPR051210">
    <property type="entry name" value="Ub_ligase/GEF_domain"/>
</dbReference>
<keyword evidence="1" id="KW-0677">Repeat</keyword>
<dbReference type="AlphaFoldDB" id="A0A8S1MER2"/>
<organism evidence="4 5">
    <name type="scientific">Paramecium primaurelia</name>
    <dbReference type="NCBI Taxonomy" id="5886"/>
    <lineage>
        <taxon>Eukaryota</taxon>
        <taxon>Sar</taxon>
        <taxon>Alveolata</taxon>
        <taxon>Ciliophora</taxon>
        <taxon>Intramacronucleata</taxon>
        <taxon>Oligohymenophorea</taxon>
        <taxon>Peniculida</taxon>
        <taxon>Parameciidae</taxon>
        <taxon>Paramecium</taxon>
    </lineage>
</organism>
<protein>
    <submittedName>
        <fullName evidence="4">Uncharacterized protein</fullName>
    </submittedName>
</protein>
<feature type="repeat" description="RCC1" evidence="2">
    <location>
        <begin position="91"/>
        <end position="138"/>
    </location>
</feature>
<name>A0A8S1MER2_PARPR</name>
<dbReference type="Pfam" id="PF00415">
    <property type="entry name" value="RCC1"/>
    <property type="match status" value="1"/>
</dbReference>
<evidence type="ECO:0000256" key="2">
    <source>
        <dbReference type="PROSITE-ProRule" id="PRU00235"/>
    </source>
</evidence>